<evidence type="ECO:0000313" key="1">
    <source>
        <dbReference type="EMBL" id="KAH9795390.1"/>
    </source>
</evidence>
<gene>
    <name evidence="1" type="ORF">KPL71_005196</name>
</gene>
<protein>
    <submittedName>
        <fullName evidence="1">Cysteine/Histidine-rich C1 domain family protein</fullName>
    </submittedName>
</protein>
<comment type="caution">
    <text evidence="1">The sequence shown here is derived from an EMBL/GenBank/DDBJ whole genome shotgun (WGS) entry which is preliminary data.</text>
</comment>
<dbReference type="EMBL" id="CM039171">
    <property type="protein sequence ID" value="KAH9795390.1"/>
    <property type="molecule type" value="Genomic_DNA"/>
</dbReference>
<evidence type="ECO:0000313" key="2">
    <source>
        <dbReference type="Proteomes" id="UP000829398"/>
    </source>
</evidence>
<sequence length="705" mass="80709">MEQSEKLHMHVHQHPLSFISEHDYKGYCRRCGFCRYFDESKNCSSCGSRPERCFACLGEISGNFYICGHCDSDSPLFHQSCAELPQLLQTNFHPHCRFRFKEESDVFSFKRTLEFGCDFCDQSHKGYKYCCDLCNFQIGFACAATLIEHYRVQEHIIEHFSHRHPLIRLEVDEEWCRICRNNILGPSYGCLPCKFYIHNSCSELPQQPKIRYQGHEHLLVLMKSGSGTTTCQACSFDTKPGAFFVRCVECDFKFHVHCGPASPPPIVEHIHHGHSLTLTLTLPTDSFVKDKFDLFYCDACKEEIEPQNPFCCCIECGYYIHWRCTVIEVPLNDALVHFDHNHFLLPLENGTNDDVPCYACGKVLMQDQNHPTYGCDPCRIYLHKTCAQMPRQIQHVLHRHPLTVTTNDGERGRTCDACQKYLHGHIYKCDSCDFVLDFDCATLQSRVVSEGGDPIYAFVEKLNHTAKCRKYKFAISEASFQDCLKCNFTLHLMLSPLPLTIEHMSHHQHSLTLMDKHADGNYGTQICDVCEEERDQQERVYYCEECDYIADFMCVIEVILALLKKPGDVHLITINSKTSDTIGKVLTFKDIIGGDSDSEKDNTYMDVLNAFEEENRKIRNKISEARHHEAAADVSNSKDFLSDEDFLLLVEDISSLDTGKLLKPISPEDTQSELISLGDYKIIPTFAGVLKGLLKKKEDMGDGCF</sequence>
<keyword evidence="2" id="KW-1185">Reference proteome</keyword>
<organism evidence="1 2">
    <name type="scientific">Citrus sinensis</name>
    <name type="common">Sweet orange</name>
    <name type="synonym">Citrus aurantium var. sinensis</name>
    <dbReference type="NCBI Taxonomy" id="2711"/>
    <lineage>
        <taxon>Eukaryota</taxon>
        <taxon>Viridiplantae</taxon>
        <taxon>Streptophyta</taxon>
        <taxon>Embryophyta</taxon>
        <taxon>Tracheophyta</taxon>
        <taxon>Spermatophyta</taxon>
        <taxon>Magnoliopsida</taxon>
        <taxon>eudicotyledons</taxon>
        <taxon>Gunneridae</taxon>
        <taxon>Pentapetalae</taxon>
        <taxon>rosids</taxon>
        <taxon>malvids</taxon>
        <taxon>Sapindales</taxon>
        <taxon>Rutaceae</taxon>
        <taxon>Aurantioideae</taxon>
        <taxon>Citrus</taxon>
    </lineage>
</organism>
<proteinExistence type="predicted"/>
<reference evidence="2" key="1">
    <citation type="journal article" date="2023" name="Hortic. Res.">
        <title>A chromosome-level phased genome enabling allele-level studies in sweet orange: a case study on citrus Huanglongbing tolerance.</title>
        <authorList>
            <person name="Wu B."/>
            <person name="Yu Q."/>
            <person name="Deng Z."/>
            <person name="Duan Y."/>
            <person name="Luo F."/>
            <person name="Gmitter F. Jr."/>
        </authorList>
    </citation>
    <scope>NUCLEOTIDE SEQUENCE [LARGE SCALE GENOMIC DNA]</scope>
    <source>
        <strain evidence="2">cv. Valencia</strain>
    </source>
</reference>
<name>A0ACB8NBM1_CITSI</name>
<accession>A0ACB8NBM1</accession>
<dbReference type="Proteomes" id="UP000829398">
    <property type="component" value="Chromosome 2"/>
</dbReference>